<dbReference type="Proteomes" id="UP001383192">
    <property type="component" value="Unassembled WGS sequence"/>
</dbReference>
<name>A0AAW0D7R8_9AGAR</name>
<dbReference type="AlphaFoldDB" id="A0AAW0D7R8"/>
<feature type="compositionally biased region" description="Polar residues" evidence="1">
    <location>
        <begin position="32"/>
        <end position="43"/>
    </location>
</feature>
<gene>
    <name evidence="2" type="ORF">VNI00_006428</name>
</gene>
<sequence length="618" mass="69480">MGSPTGCDTPQSNPATPTPRKHSTLFDGAEGLSNSAFNTPAKRSNQDAEMVQNHRSSGKIPKLEGRISSTSRGKGKERVIYTMEEASMSDDAVLDRMGLSLAGFDKGLNVGESDDCKHRSESSHRKPPTTHDFVFRDLSAKDLLNYSKVNRAARAAVKAFYRRALRVESVLSRYFNDDEIRRFRILQYTTGCLISGSTALSFFERKTFSGSDLDLYVDFRFAIHMTDFLVSSGFTYHPFESERKQQAKDLAGALEAMDNRIGTRIENETIEGFGEYIGTGIVDVFSFTRHGEKVQVIATGDAPSPLDVIFKFHSTVVMNIIGYSCAISFFPKATFIDRITVVNDITSPRSDQTIPRKKYEERGWRIKHDLDPVTVLNRDTALGVTDRFVGDRWCWTVPLPPVADFVPWSLGLGQNWMLMANSWTVRHRGGFSIRSTPFYIPSVVQAYAYSDKVINEVRKNPAFRFDDSDDTPGPIDMPLSVFAQRAAERAVVEDKQDAHVRTELLRAFGVAQEKYAEVELDKQITANQAAALLEYLQNLVKQLPELPKFIFRFAQDRRGHVWANVDVVLPLGCKAPKSGGNIIVYDRATEGYRTMDIEEYALQALRYQMINVVLKESA</sequence>
<evidence type="ECO:0000313" key="3">
    <source>
        <dbReference type="Proteomes" id="UP001383192"/>
    </source>
</evidence>
<keyword evidence="3" id="KW-1185">Reference proteome</keyword>
<organism evidence="2 3">
    <name type="scientific">Paramarasmius palmivorus</name>
    <dbReference type="NCBI Taxonomy" id="297713"/>
    <lineage>
        <taxon>Eukaryota</taxon>
        <taxon>Fungi</taxon>
        <taxon>Dikarya</taxon>
        <taxon>Basidiomycota</taxon>
        <taxon>Agaricomycotina</taxon>
        <taxon>Agaricomycetes</taxon>
        <taxon>Agaricomycetidae</taxon>
        <taxon>Agaricales</taxon>
        <taxon>Marasmiineae</taxon>
        <taxon>Marasmiaceae</taxon>
        <taxon>Paramarasmius</taxon>
    </lineage>
</organism>
<feature type="region of interest" description="Disordered" evidence="1">
    <location>
        <begin position="1"/>
        <end position="75"/>
    </location>
</feature>
<protein>
    <submittedName>
        <fullName evidence="2">Uncharacterized protein</fullName>
    </submittedName>
</protein>
<accession>A0AAW0D7R8</accession>
<evidence type="ECO:0000256" key="1">
    <source>
        <dbReference type="SAM" id="MobiDB-lite"/>
    </source>
</evidence>
<reference evidence="2 3" key="1">
    <citation type="submission" date="2024-01" db="EMBL/GenBank/DDBJ databases">
        <title>A draft genome for a cacao thread blight-causing isolate of Paramarasmius palmivorus.</title>
        <authorList>
            <person name="Baruah I.K."/>
            <person name="Bukari Y."/>
            <person name="Amoako-Attah I."/>
            <person name="Meinhardt L.W."/>
            <person name="Bailey B.A."/>
            <person name="Cohen S.P."/>
        </authorList>
    </citation>
    <scope>NUCLEOTIDE SEQUENCE [LARGE SCALE GENOMIC DNA]</scope>
    <source>
        <strain evidence="2 3">GH-12</strain>
    </source>
</reference>
<dbReference type="EMBL" id="JAYKXP010000019">
    <property type="protein sequence ID" value="KAK7047660.1"/>
    <property type="molecule type" value="Genomic_DNA"/>
</dbReference>
<proteinExistence type="predicted"/>
<comment type="caution">
    <text evidence="2">The sequence shown here is derived from an EMBL/GenBank/DDBJ whole genome shotgun (WGS) entry which is preliminary data.</text>
</comment>
<evidence type="ECO:0000313" key="2">
    <source>
        <dbReference type="EMBL" id="KAK7047660.1"/>
    </source>
</evidence>
<feature type="compositionally biased region" description="Polar residues" evidence="1">
    <location>
        <begin position="1"/>
        <end position="15"/>
    </location>
</feature>